<dbReference type="RefSeq" id="WP_011938548.1">
    <property type="nucleotide sequence ID" value="NC_009483.1"/>
</dbReference>
<dbReference type="EMBL" id="CP000698">
    <property type="protein sequence ID" value="ABQ25841.1"/>
    <property type="molecule type" value="Genomic_DNA"/>
</dbReference>
<name>A5GEI6_GEOUR</name>
<dbReference type="AlphaFoldDB" id="A5GEI6"/>
<organism evidence="1 2">
    <name type="scientific">Geotalea uraniireducens (strain Rf4)</name>
    <name type="common">Geobacter uraniireducens</name>
    <dbReference type="NCBI Taxonomy" id="351605"/>
    <lineage>
        <taxon>Bacteria</taxon>
        <taxon>Pseudomonadati</taxon>
        <taxon>Thermodesulfobacteriota</taxon>
        <taxon>Desulfuromonadia</taxon>
        <taxon>Geobacterales</taxon>
        <taxon>Geobacteraceae</taxon>
        <taxon>Geotalea</taxon>
    </lineage>
</organism>
<proteinExistence type="predicted"/>
<keyword evidence="2" id="KW-1185">Reference proteome</keyword>
<gene>
    <name evidence="1" type="ordered locus">Gura_1646</name>
</gene>
<evidence type="ECO:0000313" key="1">
    <source>
        <dbReference type="EMBL" id="ABQ25841.1"/>
    </source>
</evidence>
<evidence type="ECO:0000313" key="2">
    <source>
        <dbReference type="Proteomes" id="UP000006695"/>
    </source>
</evidence>
<protein>
    <submittedName>
        <fullName evidence="1">Uncharacterized protein</fullName>
    </submittedName>
</protein>
<dbReference type="KEGG" id="gur:Gura_1646"/>
<dbReference type="OrthoDB" id="5511480at2"/>
<dbReference type="Proteomes" id="UP000006695">
    <property type="component" value="Chromosome"/>
</dbReference>
<dbReference type="HOGENOM" id="CLU_1080774_0_0_7"/>
<dbReference type="STRING" id="351605.Gura_1646"/>
<sequence>MHVVVIHRWQEETTELVQALAVTLRITAYETRQRMIGGGPAVVASFADPQQARTLSTKLNQNGVATLIIDADAVRNKAGRFVVRRFELKEWSLRIEAVDGQCAEIAYGDIDLLIPGTRILGQSETITVTERKFSLGRTILSGGIPLTKKVERQEEVNKEERENVLYLYAGERPPVVFSQSGMVYDGLGAAMKMSRELNFAYLTSELRRLCPAAGYDDRLLKRLGQVRLLGPAQNPETNLDLAFEILARSLRRGRITG</sequence>
<accession>A5GEI6</accession>
<reference evidence="1 2" key="1">
    <citation type="submission" date="2007-05" db="EMBL/GenBank/DDBJ databases">
        <title>Complete sequence of Geobacter uraniireducens Rf4.</title>
        <authorList>
            <consortium name="US DOE Joint Genome Institute"/>
            <person name="Copeland A."/>
            <person name="Lucas S."/>
            <person name="Lapidus A."/>
            <person name="Barry K."/>
            <person name="Detter J.C."/>
            <person name="Glavina del Rio T."/>
            <person name="Hammon N."/>
            <person name="Israni S."/>
            <person name="Dalin E."/>
            <person name="Tice H."/>
            <person name="Pitluck S."/>
            <person name="Chertkov O."/>
            <person name="Brettin T."/>
            <person name="Bruce D."/>
            <person name="Han C."/>
            <person name="Schmutz J."/>
            <person name="Larimer F."/>
            <person name="Land M."/>
            <person name="Hauser L."/>
            <person name="Kyrpides N."/>
            <person name="Mikhailova N."/>
            <person name="Shelobolina E."/>
            <person name="Aklujkar M."/>
            <person name="Lovley D."/>
            <person name="Richardson P."/>
        </authorList>
    </citation>
    <scope>NUCLEOTIDE SEQUENCE [LARGE SCALE GENOMIC DNA]</scope>
    <source>
        <strain evidence="1 2">Rf4</strain>
    </source>
</reference>